<dbReference type="GO" id="GO:0004722">
    <property type="term" value="F:protein serine/threonine phosphatase activity"/>
    <property type="evidence" value="ECO:0007669"/>
    <property type="project" value="UniProtKB-EC"/>
</dbReference>
<dbReference type="EMBL" id="JBHSPT010000033">
    <property type="protein sequence ID" value="MFC6056744.1"/>
    <property type="molecule type" value="Genomic_DNA"/>
</dbReference>
<dbReference type="SMART" id="SM00331">
    <property type="entry name" value="PP2C_SIG"/>
    <property type="match status" value="1"/>
</dbReference>
<comment type="caution">
    <text evidence="3">The sequence shown here is derived from an EMBL/GenBank/DDBJ whole genome shotgun (WGS) entry which is preliminary data.</text>
</comment>
<dbReference type="RefSeq" id="WP_386397308.1">
    <property type="nucleotide sequence ID" value="NZ_JBHSPT010000033.1"/>
</dbReference>
<accession>A0ABW1M044</accession>
<evidence type="ECO:0000313" key="3">
    <source>
        <dbReference type="EMBL" id="MFC6056744.1"/>
    </source>
</evidence>
<feature type="domain" description="PPM-type phosphatase" evidence="2">
    <location>
        <begin position="171"/>
        <end position="385"/>
    </location>
</feature>
<name>A0ABW1M044_9ACTN</name>
<dbReference type="InterPro" id="IPR001932">
    <property type="entry name" value="PPM-type_phosphatase-like_dom"/>
</dbReference>
<dbReference type="EC" id="3.1.3.16" evidence="3"/>
<dbReference type="InterPro" id="IPR052016">
    <property type="entry name" value="Bact_Sigma-Reg"/>
</dbReference>
<keyword evidence="4" id="KW-1185">Reference proteome</keyword>
<protein>
    <submittedName>
        <fullName evidence="3">PP2C family protein-serine/threonine phosphatase</fullName>
        <ecNumber evidence="3">3.1.3.16</ecNumber>
    </submittedName>
</protein>
<evidence type="ECO:0000256" key="1">
    <source>
        <dbReference type="ARBA" id="ARBA00022801"/>
    </source>
</evidence>
<reference evidence="4" key="1">
    <citation type="journal article" date="2019" name="Int. J. Syst. Evol. Microbiol.">
        <title>The Global Catalogue of Microorganisms (GCM) 10K type strain sequencing project: providing services to taxonomists for standard genome sequencing and annotation.</title>
        <authorList>
            <consortium name="The Broad Institute Genomics Platform"/>
            <consortium name="The Broad Institute Genome Sequencing Center for Infectious Disease"/>
            <person name="Wu L."/>
            <person name="Ma J."/>
        </authorList>
    </citation>
    <scope>NUCLEOTIDE SEQUENCE [LARGE SCALE GENOMIC DNA]</scope>
    <source>
        <strain evidence="4">JCM 12763</strain>
    </source>
</reference>
<dbReference type="Pfam" id="PF07228">
    <property type="entry name" value="SpoIIE"/>
    <property type="match status" value="1"/>
</dbReference>
<proteinExistence type="predicted"/>
<dbReference type="Proteomes" id="UP001596242">
    <property type="component" value="Unassembled WGS sequence"/>
</dbReference>
<keyword evidence="1 3" id="KW-0378">Hydrolase</keyword>
<evidence type="ECO:0000259" key="2">
    <source>
        <dbReference type="SMART" id="SM00331"/>
    </source>
</evidence>
<dbReference type="Gene3D" id="3.60.40.10">
    <property type="entry name" value="PPM-type phosphatase domain"/>
    <property type="match status" value="1"/>
</dbReference>
<dbReference type="InterPro" id="IPR036457">
    <property type="entry name" value="PPM-type-like_dom_sf"/>
</dbReference>
<gene>
    <name evidence="3" type="ORF">ACFP50_15095</name>
</gene>
<dbReference type="SUPFAM" id="SSF81606">
    <property type="entry name" value="PP2C-like"/>
    <property type="match status" value="1"/>
</dbReference>
<sequence>MSGGQSELPRLLTAAEKAAPVEAIDVVSDYLWRRFGATEVSFLIVDLTGKSVARLTTSDTVEGGREAERIPMPGSVYEQVIRTQRLYREATGRGQRVIVPVTNRGDAIGLLELLLPADAGDDVLDAVGEAGHVLAYVVIANGHFTDLYIWGKRSRPPTLAAEIQYQLLPPSLSCEAAQFTLCGSLEPSEDLSGDTFDYTLDHDTLHLSMTDPMGHDIGAALAATVLVGALRGARRAGAGLADQAHLADQALADYGHGHATGQLLRINLHTGQARLVNAGHPWPLRLREGAAEVITCKVDQPFGLSALASRPYRVQDIELRPGDRLLMLTDGMLERHGEQVDLLDLLERTRNLHPRETALMLTSAVRDAAPGGRLEDDATVMCLDWHGPQEIQRHVSSGADIRQASPGRTKR</sequence>
<organism evidence="3 4">
    <name type="scientific">Streptomyces pratens</name>
    <dbReference type="NCBI Taxonomy" id="887456"/>
    <lineage>
        <taxon>Bacteria</taxon>
        <taxon>Bacillati</taxon>
        <taxon>Actinomycetota</taxon>
        <taxon>Actinomycetes</taxon>
        <taxon>Kitasatosporales</taxon>
        <taxon>Streptomycetaceae</taxon>
        <taxon>Streptomyces</taxon>
    </lineage>
</organism>
<dbReference type="PANTHER" id="PTHR43156:SF2">
    <property type="entry name" value="STAGE II SPORULATION PROTEIN E"/>
    <property type="match status" value="1"/>
</dbReference>
<dbReference type="PANTHER" id="PTHR43156">
    <property type="entry name" value="STAGE II SPORULATION PROTEIN E-RELATED"/>
    <property type="match status" value="1"/>
</dbReference>
<evidence type="ECO:0000313" key="4">
    <source>
        <dbReference type="Proteomes" id="UP001596242"/>
    </source>
</evidence>